<proteinExistence type="predicted"/>
<organism evidence="2 3">
    <name type="scientific">Aquila chrysaetos chrysaetos</name>
    <dbReference type="NCBI Taxonomy" id="223781"/>
    <lineage>
        <taxon>Eukaryota</taxon>
        <taxon>Metazoa</taxon>
        <taxon>Chordata</taxon>
        <taxon>Craniata</taxon>
        <taxon>Vertebrata</taxon>
        <taxon>Euteleostomi</taxon>
        <taxon>Archelosauria</taxon>
        <taxon>Archosauria</taxon>
        <taxon>Dinosauria</taxon>
        <taxon>Saurischia</taxon>
        <taxon>Theropoda</taxon>
        <taxon>Coelurosauria</taxon>
        <taxon>Aves</taxon>
        <taxon>Neognathae</taxon>
        <taxon>Neoaves</taxon>
        <taxon>Telluraves</taxon>
        <taxon>Accipitrimorphae</taxon>
        <taxon>Accipitriformes</taxon>
        <taxon>Accipitridae</taxon>
        <taxon>Accipitrinae</taxon>
        <taxon>Aquila</taxon>
    </lineage>
</organism>
<dbReference type="AlphaFoldDB" id="A0A663EHD5"/>
<feature type="transmembrane region" description="Helical" evidence="1">
    <location>
        <begin position="65"/>
        <end position="83"/>
    </location>
</feature>
<protein>
    <submittedName>
        <fullName evidence="2">Uncharacterized protein</fullName>
    </submittedName>
</protein>
<keyword evidence="1" id="KW-0812">Transmembrane</keyword>
<reference evidence="2" key="3">
    <citation type="submission" date="2025-09" db="UniProtKB">
        <authorList>
            <consortium name="Ensembl"/>
        </authorList>
    </citation>
    <scope>IDENTIFICATION</scope>
</reference>
<keyword evidence="1" id="KW-1133">Transmembrane helix</keyword>
<accession>A0A663EHD5</accession>
<dbReference type="GeneTree" id="ENSGT01030000235147"/>
<dbReference type="Ensembl" id="ENSACCT00020012287.1">
    <property type="protein sequence ID" value="ENSACCP00020011752.1"/>
    <property type="gene ID" value="ENSACCG00020008107.1"/>
</dbReference>
<reference evidence="2" key="2">
    <citation type="submission" date="2025-08" db="UniProtKB">
        <authorList>
            <consortium name="Ensembl"/>
        </authorList>
    </citation>
    <scope>IDENTIFICATION</scope>
</reference>
<dbReference type="Proteomes" id="UP000472275">
    <property type="component" value="Chromosome 1"/>
</dbReference>
<feature type="transmembrane region" description="Helical" evidence="1">
    <location>
        <begin position="37"/>
        <end position="59"/>
    </location>
</feature>
<keyword evidence="1" id="KW-0472">Membrane</keyword>
<name>A0A663EHD5_AQUCH</name>
<evidence type="ECO:0000313" key="2">
    <source>
        <dbReference type="Ensembl" id="ENSACCP00020011752.1"/>
    </source>
</evidence>
<reference evidence="2" key="1">
    <citation type="submission" date="2021-03" db="EMBL/GenBank/DDBJ databases">
        <authorList>
            <consortium name="Wellcome Sanger Institute Data Sharing"/>
        </authorList>
    </citation>
    <scope>NUCLEOTIDE SEQUENCE [LARGE SCALE GENOMIC DNA]</scope>
</reference>
<evidence type="ECO:0000256" key="1">
    <source>
        <dbReference type="SAM" id="Phobius"/>
    </source>
</evidence>
<dbReference type="InParanoid" id="A0A663EHD5"/>
<keyword evidence="3" id="KW-1185">Reference proteome</keyword>
<sequence length="87" mass="9653">MTIPGGLRSCTETNFSPIIFINSTLTPPTDSGSHYDITLLTLLVVGSYSFCIIPLLATFTGKRSSIVLFLFFILSFSLLYNNVRKKK</sequence>
<evidence type="ECO:0000313" key="3">
    <source>
        <dbReference type="Proteomes" id="UP000472275"/>
    </source>
</evidence>